<accession>A0A0F9STI3</accession>
<feature type="region of interest" description="Disordered" evidence="1">
    <location>
        <begin position="68"/>
        <end position="108"/>
    </location>
</feature>
<evidence type="ECO:0000256" key="1">
    <source>
        <dbReference type="SAM" id="MobiDB-lite"/>
    </source>
</evidence>
<evidence type="ECO:0000313" key="2">
    <source>
        <dbReference type="EMBL" id="KKN70119.1"/>
    </source>
</evidence>
<dbReference type="EMBL" id="LAZR01000411">
    <property type="protein sequence ID" value="KKN70119.1"/>
    <property type="molecule type" value="Genomic_DNA"/>
</dbReference>
<proteinExistence type="predicted"/>
<name>A0A0F9STI3_9ZZZZ</name>
<sequence length="108" mass="10876">MTGGLPRAKKIQKSVGLGKDVVGFSKIGASAEVLGADFLADITAPPEVKIPPLPAPAPAPTPLDQATLQKERARRRQRINAAGRQGTILTGGSVLGGPGQTGSSLLGG</sequence>
<dbReference type="AlphaFoldDB" id="A0A0F9STI3"/>
<feature type="compositionally biased region" description="Gly residues" evidence="1">
    <location>
        <begin position="93"/>
        <end position="108"/>
    </location>
</feature>
<gene>
    <name evidence="2" type="ORF">LCGC14_0434440</name>
</gene>
<protein>
    <submittedName>
        <fullName evidence="2">Uncharacterized protein</fullName>
    </submittedName>
</protein>
<reference evidence="2" key="1">
    <citation type="journal article" date="2015" name="Nature">
        <title>Complex archaea that bridge the gap between prokaryotes and eukaryotes.</title>
        <authorList>
            <person name="Spang A."/>
            <person name="Saw J.H."/>
            <person name="Jorgensen S.L."/>
            <person name="Zaremba-Niedzwiedzka K."/>
            <person name="Martijn J."/>
            <person name="Lind A.E."/>
            <person name="van Eijk R."/>
            <person name="Schleper C."/>
            <person name="Guy L."/>
            <person name="Ettema T.J."/>
        </authorList>
    </citation>
    <scope>NUCLEOTIDE SEQUENCE</scope>
</reference>
<comment type="caution">
    <text evidence="2">The sequence shown here is derived from an EMBL/GenBank/DDBJ whole genome shotgun (WGS) entry which is preliminary data.</text>
</comment>
<organism evidence="2">
    <name type="scientific">marine sediment metagenome</name>
    <dbReference type="NCBI Taxonomy" id="412755"/>
    <lineage>
        <taxon>unclassified sequences</taxon>
        <taxon>metagenomes</taxon>
        <taxon>ecological metagenomes</taxon>
    </lineage>
</organism>